<sequence length="160" mass="18057">MKPINEQINPEMVIQAQKLAKFTHLLHNILPIECRNHVAVANIRNQNLMLITDSPVWTTRLRQLSPQILQYIQENSTDTDTGSGNNQVIHHVQIRTRYSPAGAEALHASKTARKPAPRISEKTAELLSQSANSIDNEKLKTSLLKMARHVDSSIPTRNKR</sequence>
<dbReference type="InterPro" id="IPR007922">
    <property type="entry name" value="DciA-like"/>
</dbReference>
<dbReference type="AlphaFoldDB" id="A0A3B0WXP2"/>
<name>A0A3B0WXP2_9ZZZZ</name>
<accession>A0A3B0WXP2</accession>
<evidence type="ECO:0000313" key="1">
    <source>
        <dbReference type="EMBL" id="VAW55467.1"/>
    </source>
</evidence>
<proteinExistence type="predicted"/>
<reference evidence="1" key="1">
    <citation type="submission" date="2018-06" db="EMBL/GenBank/DDBJ databases">
        <authorList>
            <person name="Zhirakovskaya E."/>
        </authorList>
    </citation>
    <scope>NUCLEOTIDE SEQUENCE</scope>
</reference>
<organism evidence="1">
    <name type="scientific">hydrothermal vent metagenome</name>
    <dbReference type="NCBI Taxonomy" id="652676"/>
    <lineage>
        <taxon>unclassified sequences</taxon>
        <taxon>metagenomes</taxon>
        <taxon>ecological metagenomes</taxon>
    </lineage>
</organism>
<gene>
    <name evidence="1" type="ORF">MNBD_GAMMA05-2495</name>
</gene>
<dbReference type="EMBL" id="UOFE01000048">
    <property type="protein sequence ID" value="VAW55467.1"/>
    <property type="molecule type" value="Genomic_DNA"/>
</dbReference>
<dbReference type="Pfam" id="PF05258">
    <property type="entry name" value="DciA"/>
    <property type="match status" value="1"/>
</dbReference>
<protein>
    <recommendedName>
        <fullName evidence="2">Zn-ribbon-containing, possibly RNA-binding protein and truncated derivatives</fullName>
    </recommendedName>
</protein>
<evidence type="ECO:0008006" key="2">
    <source>
        <dbReference type="Google" id="ProtNLM"/>
    </source>
</evidence>